<dbReference type="PANTHER" id="PTHR11042:SF189">
    <property type="entry name" value="PROTEIN KINASE DOMAIN-CONTAINING PROTEIN"/>
    <property type="match status" value="1"/>
</dbReference>
<evidence type="ECO:0000259" key="8">
    <source>
        <dbReference type="PROSITE" id="PS50011"/>
    </source>
</evidence>
<feature type="region of interest" description="Disordered" evidence="7">
    <location>
        <begin position="387"/>
        <end position="420"/>
    </location>
</feature>
<feature type="region of interest" description="Disordered" evidence="7">
    <location>
        <begin position="633"/>
        <end position="714"/>
    </location>
</feature>
<dbReference type="OrthoDB" id="5337378at2759"/>
<accession>A0A8J5XC39</accession>
<dbReference type="PANTHER" id="PTHR11042">
    <property type="entry name" value="EUKARYOTIC TRANSLATION INITIATION FACTOR 2-ALPHA KINASE EIF2-ALPHA KINASE -RELATED"/>
    <property type="match status" value="1"/>
</dbReference>
<comment type="similarity">
    <text evidence="5">Belongs to the protein kinase superfamily. Ser/Thr protein kinase family. GCN2 subfamily.</text>
</comment>
<dbReference type="PROSITE" id="PS00107">
    <property type="entry name" value="PROTEIN_KINASE_ATP"/>
    <property type="match status" value="1"/>
</dbReference>
<feature type="region of interest" description="Disordered" evidence="7">
    <location>
        <begin position="1"/>
        <end position="273"/>
    </location>
</feature>
<feature type="compositionally biased region" description="Basic and acidic residues" evidence="7">
    <location>
        <begin position="1051"/>
        <end position="1075"/>
    </location>
</feature>
<feature type="compositionally biased region" description="Gly residues" evidence="7">
    <location>
        <begin position="263"/>
        <end position="272"/>
    </location>
</feature>
<feature type="compositionally biased region" description="Basic and acidic residues" evidence="7">
    <location>
        <begin position="1030"/>
        <end position="1043"/>
    </location>
</feature>
<evidence type="ECO:0000256" key="7">
    <source>
        <dbReference type="SAM" id="MobiDB-lite"/>
    </source>
</evidence>
<feature type="region of interest" description="Disordered" evidence="7">
    <location>
        <begin position="1015"/>
        <end position="1100"/>
    </location>
</feature>
<keyword evidence="10" id="KW-1185">Reference proteome</keyword>
<feature type="compositionally biased region" description="Acidic residues" evidence="7">
    <location>
        <begin position="1125"/>
        <end position="1134"/>
    </location>
</feature>
<dbReference type="InterPro" id="IPR000719">
    <property type="entry name" value="Prot_kinase_dom"/>
</dbReference>
<evidence type="ECO:0000313" key="10">
    <source>
        <dbReference type="Proteomes" id="UP000751190"/>
    </source>
</evidence>
<evidence type="ECO:0000256" key="4">
    <source>
        <dbReference type="ARBA" id="ARBA00022840"/>
    </source>
</evidence>
<dbReference type="Proteomes" id="UP000751190">
    <property type="component" value="Unassembled WGS sequence"/>
</dbReference>
<feature type="compositionally biased region" description="Acidic residues" evidence="7">
    <location>
        <begin position="543"/>
        <end position="553"/>
    </location>
</feature>
<sequence length="1142" mass="116648">MPPPDHAASTPAGAATPGRWAKAKGLQRCADRPFGCAQSQPATPAAQHGARAELSIAPTHRRPGCAPGGTDSLSSAGSAGSPPARRARTRVACPPTTPSPARFQSVLEFGGLVSPRFSLTPPAGSPPSATLPPALATERPTPDDGDGSCERGARRRRPLDSSGGRTPPAARGEADEGAFFGAFSSDAPRTPRTGCATDSPPANFNRPPMTPPGACGGLGREEPASPAGSGWREDGGCASGLARRPPAFQRAVDSSDDERHARGGGGAGGGVCAGMRVPGSPGCPSPDAGGVQVRAVLDFSDSGAHASPVARRVSAAHAHAQAGVGSASPRRVTAHAPSLHGGHPQAALPDGLARASDQLFAHAHARGLAPPPPRSFVPTFAPSACAAARERGSPSPAHASPAAGHRPALGRAPSSDDCTGGSMAAPTAVLLMPLGGDARGCLSAPPRAERLRSACAENAGARGDGDGDGSGRARGAWPRAAGAHAPHFQPLPGGARARGDPLAPTPLAPAQRERSRPRSVPPRAGVGARGRARTGRARRADADDGDDGDDGDSDGGGGGGEDDYSYQWLHDGGGGGARGVCAAGRDAADGGAGVLIDSTRARENREMSPPRPPSLMHMGSLADTKVLFTLAQPARSRRQPPPRAPGSHSPLPRRPSAAELSMDGQPSGGRMSDPSGARGSYGGRASSGGATACGASPAPSTGGGTVDGGDDGGDEAEATFLFDEQFEYLHLLGAGSFSKVYRVRNRADGREYAVKASKRLFRTRNERKLLLREVENSQLLGEHAHIVCYYRAWQDQRSLYLQLELCERGTLRAHVASIVEHATHAGAATAGGVGSARVGLPEGQAWAFTAQLASGLAHIHAHGLLHLDVKPENILVTRDGMLKIGDLGLCVSAGEWEEQEGDAVYIAPELLQARPSSLCDIFSLGLVLYELAAALELPTLAPSGSDAWHRLRAGELPFPPTPERSAALKELVLRCCAPAPSARPSAAALEAAARSVCGSHAAAAASPGGAALRLPAGPSAPSAERTIGAADERVGWADGARNDLDDDDHDDGSAEPRRMSEDEPRRVGDDDERRAACRYAAAPDGSRGSASASRAQSDDHSFLGRELANCQLGSAPCASTSEALTMDDDDDDAEMGMGSAAE</sequence>
<feature type="compositionally biased region" description="Low complexity" evidence="7">
    <location>
        <begin position="1080"/>
        <end position="1095"/>
    </location>
</feature>
<dbReference type="SMART" id="SM00220">
    <property type="entry name" value="S_TKc"/>
    <property type="match status" value="1"/>
</dbReference>
<feature type="domain" description="Protein kinase" evidence="8">
    <location>
        <begin position="726"/>
        <end position="1003"/>
    </location>
</feature>
<evidence type="ECO:0000256" key="6">
    <source>
        <dbReference type="PROSITE-ProRule" id="PRU10141"/>
    </source>
</evidence>
<feature type="binding site" evidence="6">
    <location>
        <position position="755"/>
    </location>
    <ligand>
        <name>ATP</name>
        <dbReference type="ChEBI" id="CHEBI:30616"/>
    </ligand>
</feature>
<keyword evidence="3" id="KW-0418">Kinase</keyword>
<evidence type="ECO:0000256" key="5">
    <source>
        <dbReference type="ARBA" id="ARBA00037982"/>
    </source>
</evidence>
<feature type="compositionally biased region" description="Low complexity" evidence="7">
    <location>
        <begin position="308"/>
        <end position="328"/>
    </location>
</feature>
<dbReference type="EMBL" id="JAGTXO010000030">
    <property type="protein sequence ID" value="KAG8460842.1"/>
    <property type="molecule type" value="Genomic_DNA"/>
</dbReference>
<dbReference type="GO" id="GO:0005737">
    <property type="term" value="C:cytoplasm"/>
    <property type="evidence" value="ECO:0007669"/>
    <property type="project" value="TreeGrafter"/>
</dbReference>
<dbReference type="InterPro" id="IPR050339">
    <property type="entry name" value="CC_SR_Kinase"/>
</dbReference>
<evidence type="ECO:0000256" key="3">
    <source>
        <dbReference type="ARBA" id="ARBA00022777"/>
    </source>
</evidence>
<dbReference type="AlphaFoldDB" id="A0A8J5XC39"/>
<feature type="compositionally biased region" description="Low complexity" evidence="7">
    <location>
        <begin position="393"/>
        <end position="407"/>
    </location>
</feature>
<feature type="compositionally biased region" description="Low complexity" evidence="7">
    <location>
        <begin position="687"/>
        <end position="700"/>
    </location>
</feature>
<keyword evidence="2 6" id="KW-0547">Nucleotide-binding</keyword>
<evidence type="ECO:0000256" key="1">
    <source>
        <dbReference type="ARBA" id="ARBA00022679"/>
    </source>
</evidence>
<feature type="compositionally biased region" description="Low complexity" evidence="7">
    <location>
        <begin position="7"/>
        <end position="18"/>
    </location>
</feature>
<dbReference type="SUPFAM" id="SSF56112">
    <property type="entry name" value="Protein kinase-like (PK-like)"/>
    <property type="match status" value="1"/>
</dbReference>
<feature type="region of interest" description="Disordered" evidence="7">
    <location>
        <begin position="587"/>
        <end position="619"/>
    </location>
</feature>
<dbReference type="PROSITE" id="PS00108">
    <property type="entry name" value="PROTEIN_KINASE_ST"/>
    <property type="match status" value="1"/>
</dbReference>
<keyword evidence="4 6" id="KW-0067">ATP-binding</keyword>
<dbReference type="InterPro" id="IPR008271">
    <property type="entry name" value="Ser/Thr_kinase_AS"/>
</dbReference>
<feature type="region of interest" description="Disordered" evidence="7">
    <location>
        <begin position="308"/>
        <end position="349"/>
    </location>
</feature>
<proteinExistence type="inferred from homology"/>
<dbReference type="GO" id="GO:0004672">
    <property type="term" value="F:protein kinase activity"/>
    <property type="evidence" value="ECO:0007669"/>
    <property type="project" value="InterPro"/>
</dbReference>
<feature type="compositionally biased region" description="Basic and acidic residues" evidence="7">
    <location>
        <begin position="599"/>
        <end position="608"/>
    </location>
</feature>
<dbReference type="InterPro" id="IPR011009">
    <property type="entry name" value="Kinase-like_dom_sf"/>
</dbReference>
<dbReference type="InterPro" id="IPR017441">
    <property type="entry name" value="Protein_kinase_ATP_BS"/>
</dbReference>
<gene>
    <name evidence="9" type="ORF">KFE25_010897</name>
</gene>
<evidence type="ECO:0000256" key="2">
    <source>
        <dbReference type="ARBA" id="ARBA00022741"/>
    </source>
</evidence>
<comment type="caution">
    <text evidence="9">The sequence shown here is derived from an EMBL/GenBank/DDBJ whole genome shotgun (WGS) entry which is preliminary data.</text>
</comment>
<protein>
    <recommendedName>
        <fullName evidence="8">Protein kinase domain-containing protein</fullName>
    </recommendedName>
</protein>
<organism evidence="9 10">
    <name type="scientific">Diacronema lutheri</name>
    <name type="common">Unicellular marine alga</name>
    <name type="synonym">Monochrysis lutheri</name>
    <dbReference type="NCBI Taxonomy" id="2081491"/>
    <lineage>
        <taxon>Eukaryota</taxon>
        <taxon>Haptista</taxon>
        <taxon>Haptophyta</taxon>
        <taxon>Pavlovophyceae</taxon>
        <taxon>Pavlovales</taxon>
        <taxon>Pavlovaceae</taxon>
        <taxon>Diacronema</taxon>
    </lineage>
</organism>
<feature type="compositionally biased region" description="Low complexity" evidence="7">
    <location>
        <begin position="118"/>
        <end position="137"/>
    </location>
</feature>
<dbReference type="OMA" id="ERMIMHE"/>
<dbReference type="GO" id="GO:0005634">
    <property type="term" value="C:nucleus"/>
    <property type="evidence" value="ECO:0007669"/>
    <property type="project" value="TreeGrafter"/>
</dbReference>
<feature type="compositionally biased region" description="Low complexity" evidence="7">
    <location>
        <begin position="473"/>
        <end position="487"/>
    </location>
</feature>
<dbReference type="Gene3D" id="3.30.200.20">
    <property type="entry name" value="Phosphorylase Kinase, domain 1"/>
    <property type="match status" value="1"/>
</dbReference>
<feature type="region of interest" description="Disordered" evidence="7">
    <location>
        <begin position="458"/>
        <end position="571"/>
    </location>
</feature>
<reference evidence="9" key="1">
    <citation type="submission" date="2021-05" db="EMBL/GenBank/DDBJ databases">
        <title>The genome of the haptophyte Pavlova lutheri (Diacronema luteri, Pavlovales) - a model for lipid biosynthesis in eukaryotic algae.</title>
        <authorList>
            <person name="Hulatt C.J."/>
            <person name="Posewitz M.C."/>
        </authorList>
    </citation>
    <scope>NUCLEOTIDE SEQUENCE</scope>
    <source>
        <strain evidence="9">NIVA-4/92</strain>
    </source>
</reference>
<evidence type="ECO:0000313" key="9">
    <source>
        <dbReference type="EMBL" id="KAG8460842.1"/>
    </source>
</evidence>
<feature type="compositionally biased region" description="Low complexity" evidence="7">
    <location>
        <begin position="68"/>
        <end position="84"/>
    </location>
</feature>
<name>A0A8J5XC39_DIALT</name>
<dbReference type="PROSITE" id="PS50011">
    <property type="entry name" value="PROTEIN_KINASE_DOM"/>
    <property type="match status" value="1"/>
</dbReference>
<keyword evidence="1" id="KW-0808">Transferase</keyword>
<feature type="region of interest" description="Disordered" evidence="7">
    <location>
        <begin position="1121"/>
        <end position="1142"/>
    </location>
</feature>
<dbReference type="GO" id="GO:0005524">
    <property type="term" value="F:ATP binding"/>
    <property type="evidence" value="ECO:0007669"/>
    <property type="project" value="UniProtKB-UniRule"/>
</dbReference>
<dbReference type="Gene3D" id="1.10.510.10">
    <property type="entry name" value="Transferase(Phosphotransferase) domain 1"/>
    <property type="match status" value="1"/>
</dbReference>
<dbReference type="Pfam" id="PF00069">
    <property type="entry name" value="Pkinase"/>
    <property type="match status" value="1"/>
</dbReference>